<dbReference type="PANTHER" id="PTHR11575:SF24">
    <property type="entry name" value="5'-NUCLEOTIDASE"/>
    <property type="match status" value="1"/>
</dbReference>
<dbReference type="GO" id="GO:0008253">
    <property type="term" value="F:5'-nucleotidase activity"/>
    <property type="evidence" value="ECO:0007669"/>
    <property type="project" value="UniProtKB-EC"/>
</dbReference>
<dbReference type="PRINTS" id="PR01607">
    <property type="entry name" value="APYRASEFAMLY"/>
</dbReference>
<evidence type="ECO:0000256" key="1">
    <source>
        <dbReference type="ARBA" id="ARBA00022729"/>
    </source>
</evidence>
<keyword evidence="2" id="KW-0547">Nucleotide-binding</keyword>
<dbReference type="InterPro" id="IPR008334">
    <property type="entry name" value="5'-Nucleotdase_C"/>
</dbReference>
<feature type="domain" description="5'-Nucleotidase C-terminal" evidence="4">
    <location>
        <begin position="435"/>
        <end position="578"/>
    </location>
</feature>
<proteinExistence type="inferred from homology"/>
<evidence type="ECO:0000313" key="5">
    <source>
        <dbReference type="EMBL" id="NRT54972.1"/>
    </source>
</evidence>
<dbReference type="Gene3D" id="3.60.21.10">
    <property type="match status" value="1"/>
</dbReference>
<evidence type="ECO:0000259" key="4">
    <source>
        <dbReference type="Pfam" id="PF02872"/>
    </source>
</evidence>
<evidence type="ECO:0000313" key="6">
    <source>
        <dbReference type="Proteomes" id="UP001516061"/>
    </source>
</evidence>
<dbReference type="Proteomes" id="UP001516061">
    <property type="component" value="Unassembled WGS sequence"/>
</dbReference>
<dbReference type="Pfam" id="PF02872">
    <property type="entry name" value="5_nucleotid_C"/>
    <property type="match status" value="1"/>
</dbReference>
<dbReference type="SUPFAM" id="SSF56300">
    <property type="entry name" value="Metallo-dependent phosphatases"/>
    <property type="match status" value="1"/>
</dbReference>
<gene>
    <name evidence="5" type="ORF">HNQ01_000682</name>
</gene>
<accession>A0ABX2G0N7</accession>
<comment type="caution">
    <text evidence="5">The sequence shown here is derived from an EMBL/GenBank/DDBJ whole genome shotgun (WGS) entry which is preliminary data.</text>
</comment>
<keyword evidence="1 2" id="KW-0732">Signal</keyword>
<sequence>MTTMPFPTDRRRCARALLPMLALLLGACATRAPAPAEPAGGATTMLTIAHVNDHHSHLEPQPGAELRLGGLPTQVELGGFARLTALFAAQRAATPALLQLHAGDAMTGTLHHTLFRGEADARLMNTVCFDAFVPGNHEFDDGDAVLAGFIARLQAPGDCARPTEVLAANIAPAPGTPLAPEGRAPLMKPWTVREVGGLRVGLVGIDIAGKTRDSSRPLPTTRFLDELASARAAVDALRAQGIRHIVLLTHQGLEADRRLAAALPEVDAIIGGDSHTLLGDFAEFGLDSAGAYPQVARNLDGDPVCIGQAWEYGKVFARMELHFDARGAVSRCAGQAALVIGETFARPDAAGRKVPLDAAAQAALRRTLADDPRVRIVAPDAEAERRLAGYRERIVAQKARVIGQAAEPLCLVRVPGEATPRSGGIAGCEQAGRLARGSDIAQVVAEAFLAASRRADVALQNAGGVRTPVAAGPVTMDTAFTVLPYANTLVETELSGAELIETLEDAVANHLDARQSDGAHPYAAGLRWQLDMSRPRGRRFSQVEIRDRASGRWQPLDPARRLVLVSSDYLAAGKDGYLTLGRLRAQGRSTDTYLLYTQTFADHLAALGRLQRPAPEAVSHQRVVTADGRTLD</sequence>
<feature type="domain" description="Calcineurin-like phosphoesterase" evidence="3">
    <location>
        <begin position="47"/>
        <end position="276"/>
    </location>
</feature>
<feature type="signal peptide" evidence="2">
    <location>
        <begin position="1"/>
        <end position="36"/>
    </location>
</feature>
<dbReference type="InterPro" id="IPR004843">
    <property type="entry name" value="Calcineurin-like_PHP"/>
</dbReference>
<dbReference type="Gene3D" id="3.90.780.10">
    <property type="entry name" value="5'-Nucleotidase, C-terminal domain"/>
    <property type="match status" value="1"/>
</dbReference>
<feature type="chain" id="PRO_5044973616" evidence="2">
    <location>
        <begin position="37"/>
        <end position="632"/>
    </location>
</feature>
<dbReference type="InterPro" id="IPR036907">
    <property type="entry name" value="5'-Nucleotdase_C_sf"/>
</dbReference>
<dbReference type="EMBL" id="JABSNM010000002">
    <property type="protein sequence ID" value="NRT54972.1"/>
    <property type="molecule type" value="Genomic_DNA"/>
</dbReference>
<dbReference type="PANTHER" id="PTHR11575">
    <property type="entry name" value="5'-NUCLEOTIDASE-RELATED"/>
    <property type="match status" value="1"/>
</dbReference>
<keyword evidence="2 5" id="KW-0378">Hydrolase</keyword>
<dbReference type="EC" id="3.1.3.5" evidence="5"/>
<dbReference type="InterPro" id="IPR006179">
    <property type="entry name" value="5_nucleotidase/apyrase"/>
</dbReference>
<reference evidence="5 6" key="1">
    <citation type="submission" date="2020-05" db="EMBL/GenBank/DDBJ databases">
        <title>Genomic Encyclopedia of Type Strains, Phase IV (KMG-V): Genome sequencing to study the core and pangenomes of soil and plant-associated prokaryotes.</title>
        <authorList>
            <person name="Whitman W."/>
        </authorList>
    </citation>
    <scope>NUCLEOTIDE SEQUENCE [LARGE SCALE GENOMIC DNA]</scope>
    <source>
        <strain evidence="5 6">C29</strain>
    </source>
</reference>
<evidence type="ECO:0000256" key="2">
    <source>
        <dbReference type="RuleBase" id="RU362119"/>
    </source>
</evidence>
<dbReference type="RefSeq" id="WP_286180434.1">
    <property type="nucleotide sequence ID" value="NZ_JABSNM010000002.1"/>
</dbReference>
<name>A0ABX2G0N7_9BURK</name>
<dbReference type="InterPro" id="IPR029052">
    <property type="entry name" value="Metallo-depent_PP-like"/>
</dbReference>
<dbReference type="Pfam" id="PF00149">
    <property type="entry name" value="Metallophos"/>
    <property type="match status" value="1"/>
</dbReference>
<organism evidence="5 6">
    <name type="scientific">Sphaerotilus uruguayifluvii</name>
    <dbReference type="NCBI Taxonomy" id="2735897"/>
    <lineage>
        <taxon>Bacteria</taxon>
        <taxon>Pseudomonadati</taxon>
        <taxon>Pseudomonadota</taxon>
        <taxon>Betaproteobacteria</taxon>
        <taxon>Burkholderiales</taxon>
        <taxon>Sphaerotilaceae</taxon>
        <taxon>Sphaerotilus</taxon>
    </lineage>
</organism>
<keyword evidence="6" id="KW-1185">Reference proteome</keyword>
<evidence type="ECO:0000259" key="3">
    <source>
        <dbReference type="Pfam" id="PF00149"/>
    </source>
</evidence>
<dbReference type="SUPFAM" id="SSF55816">
    <property type="entry name" value="5'-nucleotidase (syn. UDP-sugar hydrolase), C-terminal domain"/>
    <property type="match status" value="1"/>
</dbReference>
<comment type="similarity">
    <text evidence="2">Belongs to the 5'-nucleotidase family.</text>
</comment>
<protein>
    <submittedName>
        <fullName evidence="5">5'-nucleotidase</fullName>
        <ecNumber evidence="5">3.1.3.5</ecNumber>
    </submittedName>
</protein>